<evidence type="ECO:0000256" key="7">
    <source>
        <dbReference type="ARBA" id="ARBA00048816"/>
    </source>
</evidence>
<keyword evidence="5 8" id="KW-0067">ATP-binding</keyword>
<feature type="binding site" evidence="8">
    <location>
        <position position="290"/>
    </location>
    <ligand>
        <name>L-glutamine</name>
        <dbReference type="ChEBI" id="CHEBI:58359"/>
    </ligand>
</feature>
<evidence type="ECO:0000256" key="3">
    <source>
        <dbReference type="ARBA" id="ARBA00022598"/>
    </source>
</evidence>
<dbReference type="InterPro" id="IPR029062">
    <property type="entry name" value="Class_I_gatase-like"/>
</dbReference>
<comment type="subunit">
    <text evidence="8">Composed of two chains; the small (or glutamine) chain promotes the hydrolysis of glutamine to ammonia, which is used by the large (or ammonia) chain to synthesize carbamoyl phosphate. Tetramer of heterodimers (alpha,beta)4.</text>
</comment>
<feature type="binding site" evidence="8">
    <location>
        <position position="292"/>
    </location>
    <ligand>
        <name>L-glutamine</name>
        <dbReference type="ChEBI" id="CHEBI:58359"/>
    </ligand>
</feature>
<comment type="catalytic activity">
    <reaction evidence="8">
        <text>L-glutamine + H2O = L-glutamate + NH4(+)</text>
        <dbReference type="Rhea" id="RHEA:15889"/>
        <dbReference type="ChEBI" id="CHEBI:15377"/>
        <dbReference type="ChEBI" id="CHEBI:28938"/>
        <dbReference type="ChEBI" id="CHEBI:29985"/>
        <dbReference type="ChEBI" id="CHEBI:58359"/>
    </reaction>
</comment>
<comment type="similarity">
    <text evidence="2 8">Belongs to the CarA family.</text>
</comment>
<feature type="binding site" evidence="8">
    <location>
        <position position="293"/>
    </location>
    <ligand>
        <name>L-glutamine</name>
        <dbReference type="ChEBI" id="CHEBI:58359"/>
    </ligand>
</feature>
<dbReference type="NCBIfam" id="TIGR01368">
    <property type="entry name" value="CPSaseIIsmall"/>
    <property type="match status" value="1"/>
</dbReference>
<dbReference type="PRINTS" id="PR00099">
    <property type="entry name" value="CPSGATASE"/>
</dbReference>
<feature type="binding site" evidence="8">
    <location>
        <position position="221"/>
    </location>
    <ligand>
        <name>L-glutamine</name>
        <dbReference type="ChEBI" id="CHEBI:58359"/>
    </ligand>
</feature>
<evidence type="ECO:0000256" key="4">
    <source>
        <dbReference type="ARBA" id="ARBA00022741"/>
    </source>
</evidence>
<dbReference type="SUPFAM" id="SSF52021">
    <property type="entry name" value="Carbamoyl phosphate synthetase, small subunit N-terminal domain"/>
    <property type="match status" value="1"/>
</dbReference>
<name>A0ABY4CGD6_9BACT</name>
<dbReference type="PROSITE" id="PS51273">
    <property type="entry name" value="GATASE_TYPE_1"/>
    <property type="match status" value="1"/>
</dbReference>
<evidence type="ECO:0000256" key="8">
    <source>
        <dbReference type="HAMAP-Rule" id="MF_01209"/>
    </source>
</evidence>
<gene>
    <name evidence="8 10" type="primary">carA</name>
    <name evidence="10" type="ORF">MNR06_08265</name>
</gene>
<evidence type="ECO:0000256" key="5">
    <source>
        <dbReference type="ARBA" id="ARBA00022840"/>
    </source>
</evidence>
<keyword evidence="8" id="KW-0055">Arginine biosynthesis</keyword>
<feature type="binding site" evidence="8">
    <location>
        <position position="252"/>
    </location>
    <ligand>
        <name>L-glutamine</name>
        <dbReference type="ChEBI" id="CHEBI:58359"/>
    </ligand>
</feature>
<dbReference type="InterPro" id="IPR036480">
    <property type="entry name" value="CarbP_synth_ssu_N_sf"/>
</dbReference>
<sequence>MKGYLVLESGEVYSGLWHGGQDRAGEVVFNTSHSGYEEIATDPSYFSQIVVMTAPMQGNYGIQDDVWESRKLWIEGFLCLEIQDTARDQAWKKRLTDNGIPLLTELDTRNLVLRLRQGGTPWGALVNAASEDEAKKKAQGLIDQKKQMDKDWVYLTSRSEVEVRRGDNMVGPKVAVLDFGSKENILRELTQRCSEVKVFNSRSTIKDILDYNPDGIMLTNGPGDPADVKVAAGTVRELLGVKPIFGICMGHQILALALGAKTYKLKFGHRGSNHPIRDTLLNQIYMTSQNHGYAVEASSLPSDVKVTHVNLNDGTVAGFYSEKLKCLGIQYHPESCPGPHEASGLFSYFVERMI</sequence>
<evidence type="ECO:0000313" key="10">
    <source>
        <dbReference type="EMBL" id="UOF02942.1"/>
    </source>
</evidence>
<dbReference type="PRINTS" id="PR00096">
    <property type="entry name" value="GATASE"/>
</dbReference>
<feature type="binding site" evidence="8">
    <location>
        <position position="249"/>
    </location>
    <ligand>
        <name>L-glutamine</name>
        <dbReference type="ChEBI" id="CHEBI:58359"/>
    </ligand>
</feature>
<feature type="region of interest" description="CPSase" evidence="8">
    <location>
        <begin position="1"/>
        <end position="172"/>
    </location>
</feature>
<evidence type="ECO:0000313" key="11">
    <source>
        <dbReference type="Proteomes" id="UP000830116"/>
    </source>
</evidence>
<dbReference type="InterPro" id="IPR017926">
    <property type="entry name" value="GATASE"/>
</dbReference>
<dbReference type="RefSeq" id="WP_243540761.1">
    <property type="nucleotide sequence ID" value="NZ_CP093442.1"/>
</dbReference>
<dbReference type="PRINTS" id="PR00097">
    <property type="entry name" value="ANTSNTHASEII"/>
</dbReference>
<dbReference type="PANTHER" id="PTHR43418:SF7">
    <property type="entry name" value="CARBAMOYL-PHOSPHATE SYNTHASE SMALL CHAIN"/>
    <property type="match status" value="1"/>
</dbReference>
<accession>A0ABY4CGD6</accession>
<dbReference type="SMART" id="SM01097">
    <property type="entry name" value="CPSase_sm_chain"/>
    <property type="match status" value="1"/>
</dbReference>
<comment type="pathway">
    <text evidence="8">Pyrimidine metabolism; UMP biosynthesis via de novo pathway; (S)-dihydroorotate from bicarbonate: step 1/3.</text>
</comment>
<dbReference type="GO" id="GO:0004088">
    <property type="term" value="F:carbamoyl-phosphate synthase (glutamine-hydrolyzing) activity"/>
    <property type="evidence" value="ECO:0007669"/>
    <property type="project" value="UniProtKB-EC"/>
</dbReference>
<feature type="active site" evidence="8">
    <location>
        <position position="334"/>
    </location>
</feature>
<feature type="binding site" evidence="8">
    <location>
        <position position="223"/>
    </location>
    <ligand>
        <name>L-glutamine</name>
        <dbReference type="ChEBI" id="CHEBI:58359"/>
    </ligand>
</feature>
<evidence type="ECO:0000256" key="1">
    <source>
        <dbReference type="ARBA" id="ARBA00005077"/>
    </source>
</evidence>
<keyword evidence="11" id="KW-1185">Reference proteome</keyword>
<comment type="function">
    <text evidence="8">Small subunit of the glutamine-dependent carbamoyl phosphate synthetase (CPSase). CPSase catalyzes the formation of carbamoyl phosphate from the ammonia moiety of glutamine, carbonate, and phosphate donated by ATP, constituting the first step of 2 biosynthetic pathways, one leading to arginine and/or urea and the other to pyrimidine nucleotides. The small subunit (glutamine amidotransferase) binds and cleaves glutamine to supply the large subunit with the substrate ammonia.</text>
</comment>
<feature type="binding site" evidence="8">
    <location>
        <position position="44"/>
    </location>
    <ligand>
        <name>L-glutamine</name>
        <dbReference type="ChEBI" id="CHEBI:58359"/>
    </ligand>
</feature>
<feature type="active site" description="Nucleophile" evidence="8">
    <location>
        <position position="248"/>
    </location>
</feature>
<dbReference type="NCBIfam" id="NF009475">
    <property type="entry name" value="PRK12838.1"/>
    <property type="match status" value="1"/>
</dbReference>
<dbReference type="Gene3D" id="3.50.30.20">
    <property type="entry name" value="Carbamoyl-phosphate synthase small subunit, N-terminal domain"/>
    <property type="match status" value="1"/>
</dbReference>
<dbReference type="InterPro" id="IPR006274">
    <property type="entry name" value="CarbamoylP_synth_ssu"/>
</dbReference>
<organism evidence="10 11">
    <name type="scientific">Bdellovibrio reynosensis</name>
    <dbReference type="NCBI Taxonomy" id="2835041"/>
    <lineage>
        <taxon>Bacteria</taxon>
        <taxon>Pseudomonadati</taxon>
        <taxon>Bdellovibrionota</taxon>
        <taxon>Bdellovibrionia</taxon>
        <taxon>Bdellovibrionales</taxon>
        <taxon>Pseudobdellovibrionaceae</taxon>
        <taxon>Bdellovibrio</taxon>
    </lineage>
</organism>
<dbReference type="InterPro" id="IPR002474">
    <property type="entry name" value="CarbamoylP_synth_ssu_N"/>
</dbReference>
<dbReference type="SUPFAM" id="SSF52317">
    <property type="entry name" value="Class I glutamine amidotransferase-like"/>
    <property type="match status" value="1"/>
</dbReference>
<dbReference type="Pfam" id="PF00988">
    <property type="entry name" value="CPSase_sm_chain"/>
    <property type="match status" value="1"/>
</dbReference>
<proteinExistence type="inferred from homology"/>
<keyword evidence="8" id="KW-0028">Amino-acid biosynthesis</keyword>
<reference evidence="10" key="1">
    <citation type="submission" date="2022-03" db="EMBL/GenBank/DDBJ databases">
        <title>Genome Identification and Characterization of new species Bdellovibrio reynosense LBG001 sp. nov. from a Mexico soil sample.</title>
        <authorList>
            <person name="Camilli A."/>
            <person name="Ajao Y."/>
            <person name="Guo X."/>
        </authorList>
    </citation>
    <scope>NUCLEOTIDE SEQUENCE</scope>
    <source>
        <strain evidence="10">LBG001</strain>
    </source>
</reference>
<dbReference type="HAMAP" id="MF_01209">
    <property type="entry name" value="CPSase_S_chain"/>
    <property type="match status" value="1"/>
</dbReference>
<keyword evidence="8" id="KW-0665">Pyrimidine biosynthesis</keyword>
<comment type="pathway">
    <text evidence="1 8">Amino-acid biosynthesis; L-arginine biosynthesis; carbamoyl phosphate from bicarbonate: step 1/1.</text>
</comment>
<evidence type="ECO:0000256" key="6">
    <source>
        <dbReference type="ARBA" id="ARBA00022962"/>
    </source>
</evidence>
<protein>
    <recommendedName>
        <fullName evidence="8">Carbamoyl phosphate synthase small chain</fullName>
        <ecNumber evidence="8">6.3.5.5</ecNumber>
    </recommendedName>
    <alternativeName>
        <fullName evidence="8">Carbamoyl phosphate synthetase glutamine chain</fullName>
    </alternativeName>
</protein>
<keyword evidence="6 8" id="KW-0315">Glutamine amidotransferase</keyword>
<dbReference type="EC" id="6.3.5.5" evidence="8"/>
<dbReference type="CDD" id="cd01744">
    <property type="entry name" value="GATase1_CPSase"/>
    <property type="match status" value="1"/>
</dbReference>
<dbReference type="Gene3D" id="3.40.50.880">
    <property type="match status" value="1"/>
</dbReference>
<dbReference type="InterPro" id="IPR035686">
    <property type="entry name" value="CPSase_GATase1"/>
</dbReference>
<dbReference type="Pfam" id="PF00117">
    <property type="entry name" value="GATase"/>
    <property type="match status" value="1"/>
</dbReference>
<dbReference type="PANTHER" id="PTHR43418">
    <property type="entry name" value="MULTIFUNCTIONAL TRYPTOPHAN BIOSYNTHESIS PROTEIN-RELATED"/>
    <property type="match status" value="1"/>
</dbReference>
<keyword evidence="4 8" id="KW-0547">Nucleotide-binding</keyword>
<dbReference type="EMBL" id="CP093442">
    <property type="protein sequence ID" value="UOF02942.1"/>
    <property type="molecule type" value="Genomic_DNA"/>
</dbReference>
<dbReference type="InterPro" id="IPR050472">
    <property type="entry name" value="Anth_synth/Amidotransfase"/>
</dbReference>
<feature type="active site" evidence="8">
    <location>
        <position position="332"/>
    </location>
</feature>
<evidence type="ECO:0000256" key="2">
    <source>
        <dbReference type="ARBA" id="ARBA00007800"/>
    </source>
</evidence>
<comment type="catalytic activity">
    <reaction evidence="7 8">
        <text>hydrogencarbonate + L-glutamine + 2 ATP + H2O = carbamoyl phosphate + L-glutamate + 2 ADP + phosphate + 2 H(+)</text>
        <dbReference type="Rhea" id="RHEA:18633"/>
        <dbReference type="ChEBI" id="CHEBI:15377"/>
        <dbReference type="ChEBI" id="CHEBI:15378"/>
        <dbReference type="ChEBI" id="CHEBI:17544"/>
        <dbReference type="ChEBI" id="CHEBI:29985"/>
        <dbReference type="ChEBI" id="CHEBI:30616"/>
        <dbReference type="ChEBI" id="CHEBI:43474"/>
        <dbReference type="ChEBI" id="CHEBI:58228"/>
        <dbReference type="ChEBI" id="CHEBI:58359"/>
        <dbReference type="ChEBI" id="CHEBI:456216"/>
        <dbReference type="EC" id="6.3.5.5"/>
    </reaction>
</comment>
<evidence type="ECO:0000259" key="9">
    <source>
        <dbReference type="SMART" id="SM01097"/>
    </source>
</evidence>
<dbReference type="Proteomes" id="UP000830116">
    <property type="component" value="Chromosome"/>
</dbReference>
<keyword evidence="3 8" id="KW-0436">Ligase</keyword>
<feature type="domain" description="Carbamoyl-phosphate synthase small subunit N-terminal" evidence="9">
    <location>
        <begin position="1"/>
        <end position="126"/>
    </location>
</feature>